<sequence length="164" mass="18112">MPTFYLGIDVAKAKLDCALRLPNGKFRTKVIANSQDGFATLVTWLTGPEARNVHVCMEATGVYWEDVAQCLATQGFTVSVINPAQIKAYAASRLTRTKTDAVDARLIAEFCAERLRLPGRREAKPKSPCARSCCVWMRCKPCGPRKVTAWRSPGTRCAPTFKNT</sequence>
<dbReference type="InterPro" id="IPR047650">
    <property type="entry name" value="Transpos_IS110"/>
</dbReference>
<feature type="domain" description="Transposase IS110-like N-terminal" evidence="1">
    <location>
        <begin position="6"/>
        <end position="115"/>
    </location>
</feature>
<keyword evidence="3" id="KW-1185">Reference proteome</keyword>
<gene>
    <name evidence="2" type="ORF">sS8_3512</name>
</gene>
<accession>A0A250L085</accession>
<evidence type="ECO:0000259" key="1">
    <source>
        <dbReference type="Pfam" id="PF01548"/>
    </source>
</evidence>
<protein>
    <submittedName>
        <fullName evidence="2">Transposase</fullName>
    </submittedName>
</protein>
<dbReference type="PANTHER" id="PTHR33055">
    <property type="entry name" value="TRANSPOSASE FOR INSERTION SEQUENCE ELEMENT IS1111A"/>
    <property type="match status" value="1"/>
</dbReference>
<dbReference type="KEGG" id="mmai:sS8_3512"/>
<dbReference type="GO" id="GO:0004803">
    <property type="term" value="F:transposase activity"/>
    <property type="evidence" value="ECO:0007669"/>
    <property type="project" value="InterPro"/>
</dbReference>
<proteinExistence type="predicted"/>
<organism evidence="2 3">
    <name type="scientific">Methylocaldum marinum</name>
    <dbReference type="NCBI Taxonomy" id="1432792"/>
    <lineage>
        <taxon>Bacteria</taxon>
        <taxon>Pseudomonadati</taxon>
        <taxon>Pseudomonadota</taxon>
        <taxon>Gammaproteobacteria</taxon>
        <taxon>Methylococcales</taxon>
        <taxon>Methylococcaceae</taxon>
        <taxon>Methylocaldum</taxon>
    </lineage>
</organism>
<evidence type="ECO:0000313" key="2">
    <source>
        <dbReference type="EMBL" id="BBA35449.1"/>
    </source>
</evidence>
<dbReference type="AlphaFoldDB" id="A0A250L085"/>
<reference evidence="2 3" key="1">
    <citation type="submission" date="2016-12" db="EMBL/GenBank/DDBJ databases">
        <title>Genome sequencing of Methylocaldum marinum.</title>
        <authorList>
            <person name="Takeuchi M."/>
            <person name="Kamagata Y."/>
            <person name="Hiraoka S."/>
            <person name="Oshima K."/>
            <person name="Hattori M."/>
            <person name="Iwasaki W."/>
        </authorList>
    </citation>
    <scope>NUCLEOTIDE SEQUENCE [LARGE SCALE GENOMIC DNA]</scope>
    <source>
        <strain evidence="2 3">S8</strain>
    </source>
</reference>
<dbReference type="GO" id="GO:0006313">
    <property type="term" value="P:DNA transposition"/>
    <property type="evidence" value="ECO:0007669"/>
    <property type="project" value="InterPro"/>
</dbReference>
<dbReference type="InterPro" id="IPR002525">
    <property type="entry name" value="Transp_IS110-like_N"/>
</dbReference>
<dbReference type="PANTHER" id="PTHR33055:SF3">
    <property type="entry name" value="PUTATIVE TRANSPOSASE FOR IS117-RELATED"/>
    <property type="match status" value="1"/>
</dbReference>
<dbReference type="Pfam" id="PF01548">
    <property type="entry name" value="DEDD_Tnp_IS110"/>
    <property type="match status" value="1"/>
</dbReference>
<dbReference type="GO" id="GO:0003677">
    <property type="term" value="F:DNA binding"/>
    <property type="evidence" value="ECO:0007669"/>
    <property type="project" value="InterPro"/>
</dbReference>
<name>A0A250L085_9GAMM</name>
<dbReference type="EMBL" id="AP017928">
    <property type="protein sequence ID" value="BBA35449.1"/>
    <property type="molecule type" value="Genomic_DNA"/>
</dbReference>
<dbReference type="Proteomes" id="UP000266313">
    <property type="component" value="Chromosome"/>
</dbReference>
<evidence type="ECO:0000313" key="3">
    <source>
        <dbReference type="Proteomes" id="UP000266313"/>
    </source>
</evidence>